<organism evidence="15 16">
    <name type="scientific">Rotaria sordida</name>
    <dbReference type="NCBI Taxonomy" id="392033"/>
    <lineage>
        <taxon>Eukaryota</taxon>
        <taxon>Metazoa</taxon>
        <taxon>Spiralia</taxon>
        <taxon>Gnathifera</taxon>
        <taxon>Rotifera</taxon>
        <taxon>Eurotatoria</taxon>
        <taxon>Bdelloidea</taxon>
        <taxon>Philodinida</taxon>
        <taxon>Philodinidae</taxon>
        <taxon>Rotaria</taxon>
    </lineage>
</organism>
<evidence type="ECO:0000313" key="16">
    <source>
        <dbReference type="Proteomes" id="UP000663854"/>
    </source>
</evidence>
<dbReference type="CDD" id="cd00086">
    <property type="entry name" value="homeodomain"/>
    <property type="match status" value="1"/>
</dbReference>
<dbReference type="InterPro" id="IPR005821">
    <property type="entry name" value="Ion_trans_dom"/>
</dbReference>
<dbReference type="InterPro" id="IPR050720">
    <property type="entry name" value="Engrailed_Homeobox_TFs"/>
</dbReference>
<dbReference type="Proteomes" id="UP000663854">
    <property type="component" value="Unassembled WGS sequence"/>
</dbReference>
<evidence type="ECO:0000256" key="6">
    <source>
        <dbReference type="ARBA" id="ARBA00023125"/>
    </source>
</evidence>
<dbReference type="PRINTS" id="PR00169">
    <property type="entry name" value="KCHANNEL"/>
</dbReference>
<dbReference type="PANTHER" id="PTHR24341">
    <property type="entry name" value="HOMEOBOX PROTEIN ENGRAILED"/>
    <property type="match status" value="1"/>
</dbReference>
<dbReference type="GO" id="GO:0000981">
    <property type="term" value="F:DNA-binding transcription factor activity, RNA polymerase II-specific"/>
    <property type="evidence" value="ECO:0007669"/>
    <property type="project" value="InterPro"/>
</dbReference>
<dbReference type="Pfam" id="PF00520">
    <property type="entry name" value="Ion_trans"/>
    <property type="match status" value="1"/>
</dbReference>
<name>A0A813VW21_9BILA</name>
<reference evidence="15" key="1">
    <citation type="submission" date="2021-02" db="EMBL/GenBank/DDBJ databases">
        <authorList>
            <person name="Nowell W R."/>
        </authorList>
    </citation>
    <scope>NUCLEOTIDE SEQUENCE</scope>
</reference>
<evidence type="ECO:0000256" key="13">
    <source>
        <dbReference type="SAM" id="Phobius"/>
    </source>
</evidence>
<evidence type="ECO:0000313" key="15">
    <source>
        <dbReference type="EMBL" id="CAF0847238.1"/>
    </source>
</evidence>
<comment type="similarity">
    <text evidence="3">Belongs to the engrailed homeobox family.</text>
</comment>
<evidence type="ECO:0000256" key="11">
    <source>
        <dbReference type="RuleBase" id="RU000682"/>
    </source>
</evidence>
<evidence type="ECO:0000256" key="3">
    <source>
        <dbReference type="ARBA" id="ARBA00010896"/>
    </source>
</evidence>
<dbReference type="InterPro" id="IPR027359">
    <property type="entry name" value="Volt_channel_dom_sf"/>
</dbReference>
<sequence>MGANDHQLFLSSPDSTYSRSSSSSSSSSSSRTLLNQKQTSKMKSFLISDILKPNFGNHNQHDNIEKSNIPLSSSSPTTTNDSISSSSNNNHNTNHSSSIFPAWVYCTRYSDRPSAGPRARKPKPCDTMDTKRPRTAFTSIQLARLKDEFDRSKYLTGERRQVLANELGLNESQIKIWYQNKRAKIKKTSGVRNTLALQLMAQEMSKLYTNQQAVILQHSPSTNSDPSLIDSDYSREQYLTFNILGKIYYVKKNLFHNRLFTKFDQFEQFYDQNRQQYIIDISPIIFEKILQYYRTQELFEPSNIHIDYFKETLEKFRIDTSSLDIDQRYERFVPRQTIFQIIHVLLEYPDSCRFSQILHYICSMVVLLSCLLVSISLTFRDPNIDLHTWNTTEFELPSRSKSIIAHFYNRSSNIFIIDTLCLIWAIIEIILRILSTPSLYIYFTTLGLFDTIGVVFHFIYIYIIGTETKPSRCQTNPIYSNDIFNCITFNRHVMIINLLRKVRLVRYIRPLKYFLLSLIASKREVIRLIVLILFIMAFLGPLIFIIESSYIYECSSSIHIPNTRCIRTINDAFYYLILIISTVGYGDIYPMSHLSRFIAMLASPLSIMILSIPLSSIYSKYISLHEIYQMQLIMPENVRYLIYDRMKLFKRDNKLQKNEIIDITEQIHRNLKHSRIN</sequence>
<feature type="DNA-binding region" description="Homeobox" evidence="10">
    <location>
        <begin position="130"/>
        <end position="189"/>
    </location>
</feature>
<dbReference type="SMART" id="SM00389">
    <property type="entry name" value="HOX"/>
    <property type="match status" value="1"/>
</dbReference>
<feature type="transmembrane region" description="Helical" evidence="13">
    <location>
        <begin position="440"/>
        <end position="463"/>
    </location>
</feature>
<dbReference type="SUPFAM" id="SSF54695">
    <property type="entry name" value="POZ domain"/>
    <property type="match status" value="1"/>
</dbReference>
<dbReference type="PRINTS" id="PR00031">
    <property type="entry name" value="HTHREPRESSR"/>
</dbReference>
<dbReference type="Gene3D" id="1.20.120.350">
    <property type="entry name" value="Voltage-gated potassium channels. Chain C"/>
    <property type="match status" value="1"/>
</dbReference>
<dbReference type="Gene3D" id="3.30.710.10">
    <property type="entry name" value="Potassium Channel Kv1.1, Chain A"/>
    <property type="match status" value="1"/>
</dbReference>
<evidence type="ECO:0000256" key="5">
    <source>
        <dbReference type="ARBA" id="ARBA00022989"/>
    </source>
</evidence>
<dbReference type="GO" id="GO:0016020">
    <property type="term" value="C:membrane"/>
    <property type="evidence" value="ECO:0007669"/>
    <property type="project" value="UniProtKB-SubCell"/>
</dbReference>
<comment type="caution">
    <text evidence="15">The sequence shown here is derived from an EMBL/GenBank/DDBJ whole genome shotgun (WGS) entry which is preliminary data.</text>
</comment>
<evidence type="ECO:0000256" key="4">
    <source>
        <dbReference type="ARBA" id="ARBA00022692"/>
    </source>
</evidence>
<keyword evidence="5 13" id="KW-1133">Transmembrane helix</keyword>
<dbReference type="Gene3D" id="1.10.287.70">
    <property type="match status" value="1"/>
</dbReference>
<keyword evidence="6 10" id="KW-0238">DNA-binding</keyword>
<dbReference type="PROSITE" id="PS50071">
    <property type="entry name" value="HOMEOBOX_2"/>
    <property type="match status" value="1"/>
</dbReference>
<dbReference type="Pfam" id="PF02214">
    <property type="entry name" value="BTB_2"/>
    <property type="match status" value="1"/>
</dbReference>
<evidence type="ECO:0000256" key="9">
    <source>
        <dbReference type="ARBA" id="ARBA00023242"/>
    </source>
</evidence>
<evidence type="ECO:0000259" key="14">
    <source>
        <dbReference type="PROSITE" id="PS50071"/>
    </source>
</evidence>
<dbReference type="InterPro" id="IPR000047">
    <property type="entry name" value="HTH_motif"/>
</dbReference>
<feature type="compositionally biased region" description="Low complexity" evidence="12">
    <location>
        <begin position="11"/>
        <end position="30"/>
    </location>
</feature>
<dbReference type="GO" id="GO:0051260">
    <property type="term" value="P:protein homooligomerization"/>
    <property type="evidence" value="ECO:0007669"/>
    <property type="project" value="InterPro"/>
</dbReference>
<dbReference type="GO" id="GO:0005216">
    <property type="term" value="F:monoatomic ion channel activity"/>
    <property type="evidence" value="ECO:0007669"/>
    <property type="project" value="InterPro"/>
</dbReference>
<dbReference type="GO" id="GO:0005634">
    <property type="term" value="C:nucleus"/>
    <property type="evidence" value="ECO:0007669"/>
    <property type="project" value="UniProtKB-SubCell"/>
</dbReference>
<dbReference type="PANTHER" id="PTHR24341:SF6">
    <property type="entry name" value="HOMEOBOX PROTEIN INVECTED"/>
    <property type="match status" value="1"/>
</dbReference>
<feature type="transmembrane region" description="Helical" evidence="13">
    <location>
        <begin position="528"/>
        <end position="552"/>
    </location>
</feature>
<dbReference type="SUPFAM" id="SSF46689">
    <property type="entry name" value="Homeodomain-like"/>
    <property type="match status" value="1"/>
</dbReference>
<dbReference type="PROSITE" id="PS00027">
    <property type="entry name" value="HOMEOBOX_1"/>
    <property type="match status" value="1"/>
</dbReference>
<keyword evidence="4 13" id="KW-0812">Transmembrane</keyword>
<keyword evidence="9 10" id="KW-0539">Nucleus</keyword>
<feature type="transmembrane region" description="Helical" evidence="13">
    <location>
        <begin position="597"/>
        <end position="618"/>
    </location>
</feature>
<dbReference type="Pfam" id="PF00046">
    <property type="entry name" value="Homeodomain"/>
    <property type="match status" value="1"/>
</dbReference>
<comment type="subcellular location">
    <subcellularLocation>
        <location evidence="2">Membrane</location>
        <topology evidence="2">Multi-pass membrane protein</topology>
    </subcellularLocation>
    <subcellularLocation>
        <location evidence="1 10 11">Nucleus</location>
    </subcellularLocation>
</comment>
<feature type="region of interest" description="Disordered" evidence="12">
    <location>
        <begin position="57"/>
        <end position="93"/>
    </location>
</feature>
<dbReference type="InterPro" id="IPR001356">
    <property type="entry name" value="HD"/>
</dbReference>
<dbReference type="InterPro" id="IPR003131">
    <property type="entry name" value="T1-type_BTB"/>
</dbReference>
<evidence type="ECO:0000256" key="1">
    <source>
        <dbReference type="ARBA" id="ARBA00004123"/>
    </source>
</evidence>
<dbReference type="InterPro" id="IPR009057">
    <property type="entry name" value="Homeodomain-like_sf"/>
</dbReference>
<evidence type="ECO:0000256" key="7">
    <source>
        <dbReference type="ARBA" id="ARBA00023136"/>
    </source>
</evidence>
<protein>
    <recommendedName>
        <fullName evidence="14">Homeobox domain-containing protein</fullName>
    </recommendedName>
</protein>
<feature type="domain" description="Homeobox" evidence="14">
    <location>
        <begin position="128"/>
        <end position="188"/>
    </location>
</feature>
<dbReference type="InterPro" id="IPR017970">
    <property type="entry name" value="Homeobox_CS"/>
</dbReference>
<feature type="region of interest" description="Disordered" evidence="12">
    <location>
        <begin position="112"/>
        <end position="131"/>
    </location>
</feature>
<dbReference type="EMBL" id="CAJNOH010000079">
    <property type="protein sequence ID" value="CAF0847238.1"/>
    <property type="molecule type" value="Genomic_DNA"/>
</dbReference>
<evidence type="ECO:0000256" key="8">
    <source>
        <dbReference type="ARBA" id="ARBA00023155"/>
    </source>
</evidence>
<dbReference type="InterPro" id="IPR011333">
    <property type="entry name" value="SKP1/BTB/POZ_sf"/>
</dbReference>
<dbReference type="GO" id="GO:0030182">
    <property type="term" value="P:neuron differentiation"/>
    <property type="evidence" value="ECO:0007669"/>
    <property type="project" value="TreeGrafter"/>
</dbReference>
<feature type="region of interest" description="Disordered" evidence="12">
    <location>
        <begin position="1"/>
        <end position="37"/>
    </location>
</feature>
<evidence type="ECO:0000256" key="2">
    <source>
        <dbReference type="ARBA" id="ARBA00004141"/>
    </source>
</evidence>
<dbReference type="GO" id="GO:0000978">
    <property type="term" value="F:RNA polymerase II cis-regulatory region sequence-specific DNA binding"/>
    <property type="evidence" value="ECO:0007669"/>
    <property type="project" value="TreeGrafter"/>
</dbReference>
<accession>A0A813VW21</accession>
<feature type="compositionally biased region" description="Low complexity" evidence="12">
    <location>
        <begin position="67"/>
        <end position="93"/>
    </location>
</feature>
<keyword evidence="7 13" id="KW-0472">Membrane</keyword>
<dbReference type="Gene3D" id="1.10.10.60">
    <property type="entry name" value="Homeodomain-like"/>
    <property type="match status" value="1"/>
</dbReference>
<evidence type="ECO:0000256" key="10">
    <source>
        <dbReference type="PROSITE-ProRule" id="PRU00108"/>
    </source>
</evidence>
<gene>
    <name evidence="15" type="ORF">PYM288_LOCUS6878</name>
</gene>
<proteinExistence type="inferred from homology"/>
<dbReference type="SUPFAM" id="SSF81324">
    <property type="entry name" value="Voltage-gated potassium channels"/>
    <property type="match status" value="1"/>
</dbReference>
<feature type="transmembrane region" description="Helical" evidence="13">
    <location>
        <begin position="414"/>
        <end position="434"/>
    </location>
</feature>
<dbReference type="AlphaFoldDB" id="A0A813VW21"/>
<evidence type="ECO:0000256" key="12">
    <source>
        <dbReference type="SAM" id="MobiDB-lite"/>
    </source>
</evidence>
<feature type="transmembrane region" description="Helical" evidence="13">
    <location>
        <begin position="357"/>
        <end position="379"/>
    </location>
</feature>
<keyword evidence="8 10" id="KW-0371">Homeobox</keyword>